<feature type="region of interest" description="Disordered" evidence="1">
    <location>
        <begin position="1"/>
        <end position="37"/>
    </location>
</feature>
<proteinExistence type="predicted"/>
<evidence type="ECO:0000256" key="1">
    <source>
        <dbReference type="SAM" id="MobiDB-lite"/>
    </source>
</evidence>
<feature type="compositionally biased region" description="Polar residues" evidence="1">
    <location>
        <begin position="1"/>
        <end position="10"/>
    </location>
</feature>
<comment type="caution">
    <text evidence="2">The sequence shown here is derived from an EMBL/GenBank/DDBJ whole genome shotgun (WGS) entry which is preliminary data.</text>
</comment>
<evidence type="ECO:0000313" key="3">
    <source>
        <dbReference type="Proteomes" id="UP000299102"/>
    </source>
</evidence>
<dbReference type="EMBL" id="BGZK01001364">
    <property type="protein sequence ID" value="GBP78280.1"/>
    <property type="molecule type" value="Genomic_DNA"/>
</dbReference>
<keyword evidence="3" id="KW-1185">Reference proteome</keyword>
<dbReference type="AlphaFoldDB" id="A0A4C1YSW3"/>
<name>A0A4C1YSW3_EUMVA</name>
<gene>
    <name evidence="2" type="ORF">EVAR_57126_1</name>
</gene>
<evidence type="ECO:0000313" key="2">
    <source>
        <dbReference type="EMBL" id="GBP78280.1"/>
    </source>
</evidence>
<organism evidence="2 3">
    <name type="scientific">Eumeta variegata</name>
    <name type="common">Bagworm moth</name>
    <name type="synonym">Eumeta japonica</name>
    <dbReference type="NCBI Taxonomy" id="151549"/>
    <lineage>
        <taxon>Eukaryota</taxon>
        <taxon>Metazoa</taxon>
        <taxon>Ecdysozoa</taxon>
        <taxon>Arthropoda</taxon>
        <taxon>Hexapoda</taxon>
        <taxon>Insecta</taxon>
        <taxon>Pterygota</taxon>
        <taxon>Neoptera</taxon>
        <taxon>Endopterygota</taxon>
        <taxon>Lepidoptera</taxon>
        <taxon>Glossata</taxon>
        <taxon>Ditrysia</taxon>
        <taxon>Tineoidea</taxon>
        <taxon>Psychidae</taxon>
        <taxon>Oiketicinae</taxon>
        <taxon>Eumeta</taxon>
    </lineage>
</organism>
<reference evidence="2 3" key="1">
    <citation type="journal article" date="2019" name="Commun. Biol.">
        <title>The bagworm genome reveals a unique fibroin gene that provides high tensile strength.</title>
        <authorList>
            <person name="Kono N."/>
            <person name="Nakamura H."/>
            <person name="Ohtoshi R."/>
            <person name="Tomita M."/>
            <person name="Numata K."/>
            <person name="Arakawa K."/>
        </authorList>
    </citation>
    <scope>NUCLEOTIDE SEQUENCE [LARGE SCALE GENOMIC DNA]</scope>
</reference>
<accession>A0A4C1YSW3</accession>
<protein>
    <submittedName>
        <fullName evidence="2">Uncharacterized protein</fullName>
    </submittedName>
</protein>
<dbReference type="Proteomes" id="UP000299102">
    <property type="component" value="Unassembled WGS sequence"/>
</dbReference>
<sequence>MSCRYTNYITRSVPRGTPSSVSPGRRRGINDDGRQQLPALGRHEGLRDSTAFGTTVKQNMAKFESAN</sequence>